<dbReference type="PIRSF" id="PIRSF000463">
    <property type="entry name" value="GlgB"/>
    <property type="match status" value="1"/>
</dbReference>
<gene>
    <name evidence="10 13" type="primary">glgB</name>
    <name evidence="13" type="ORF">HY912_20355</name>
</gene>
<keyword evidence="5 10" id="KW-0321">Glycogen metabolism</keyword>
<evidence type="ECO:0000256" key="11">
    <source>
        <dbReference type="PIRSR" id="PIRSR000463-1"/>
    </source>
</evidence>
<comment type="similarity">
    <text evidence="4 10">Belongs to the glycosyl hydrolase 13 family. GlgB subfamily.</text>
</comment>
<organism evidence="13 14">
    <name type="scientific">Desulfomonile tiedjei</name>
    <dbReference type="NCBI Taxonomy" id="2358"/>
    <lineage>
        <taxon>Bacteria</taxon>
        <taxon>Pseudomonadati</taxon>
        <taxon>Thermodesulfobacteriota</taxon>
        <taxon>Desulfomonilia</taxon>
        <taxon>Desulfomonilales</taxon>
        <taxon>Desulfomonilaceae</taxon>
        <taxon>Desulfomonile</taxon>
    </lineage>
</organism>
<dbReference type="FunFam" id="2.60.40.10:FF:000169">
    <property type="entry name" value="1,4-alpha-glucan branching enzyme GlgB"/>
    <property type="match status" value="1"/>
</dbReference>
<evidence type="ECO:0000256" key="4">
    <source>
        <dbReference type="ARBA" id="ARBA00009000"/>
    </source>
</evidence>
<dbReference type="HAMAP" id="MF_00685">
    <property type="entry name" value="GlgB"/>
    <property type="match status" value="1"/>
</dbReference>
<dbReference type="SUPFAM" id="SSF51445">
    <property type="entry name" value="(Trans)glycosidases"/>
    <property type="match status" value="1"/>
</dbReference>
<dbReference type="NCBIfam" id="NF008967">
    <property type="entry name" value="PRK12313.1"/>
    <property type="match status" value="1"/>
</dbReference>
<dbReference type="AlphaFoldDB" id="A0A9D6Z890"/>
<accession>A0A9D6Z890</accession>
<dbReference type="NCBIfam" id="NF003811">
    <property type="entry name" value="PRK05402.1"/>
    <property type="match status" value="1"/>
</dbReference>
<evidence type="ECO:0000313" key="13">
    <source>
        <dbReference type="EMBL" id="MBI5251851.1"/>
    </source>
</evidence>
<dbReference type="InterPro" id="IPR006047">
    <property type="entry name" value="GH13_cat_dom"/>
</dbReference>
<dbReference type="Gene3D" id="2.60.40.1180">
    <property type="entry name" value="Golgi alpha-mannosidase II"/>
    <property type="match status" value="1"/>
</dbReference>
<dbReference type="EC" id="2.4.1.18" evidence="10"/>
<evidence type="ECO:0000256" key="2">
    <source>
        <dbReference type="ARBA" id="ARBA00002953"/>
    </source>
</evidence>
<feature type="active site" description="Proton donor" evidence="10 11">
    <location>
        <position position="476"/>
    </location>
</feature>
<reference evidence="13" key="1">
    <citation type="submission" date="2020-07" db="EMBL/GenBank/DDBJ databases">
        <title>Huge and variable diversity of episymbiotic CPR bacteria and DPANN archaea in groundwater ecosystems.</title>
        <authorList>
            <person name="He C.Y."/>
            <person name="Keren R."/>
            <person name="Whittaker M."/>
            <person name="Farag I.F."/>
            <person name="Doudna J."/>
            <person name="Cate J.H.D."/>
            <person name="Banfield J.F."/>
        </authorList>
    </citation>
    <scope>NUCLEOTIDE SEQUENCE</scope>
    <source>
        <strain evidence="13">NC_groundwater_1664_Pr3_B-0.1um_52_9</strain>
    </source>
</reference>
<dbReference type="Pfam" id="PF02806">
    <property type="entry name" value="Alpha-amylase_C"/>
    <property type="match status" value="1"/>
</dbReference>
<evidence type="ECO:0000256" key="1">
    <source>
        <dbReference type="ARBA" id="ARBA00000826"/>
    </source>
</evidence>
<dbReference type="FunFam" id="2.60.40.1180:FF:000002">
    <property type="entry name" value="1,4-alpha-glucan branching enzyme GlgB"/>
    <property type="match status" value="1"/>
</dbReference>
<comment type="catalytic activity">
    <reaction evidence="1 10">
        <text>Transfers a segment of a (1-&gt;4)-alpha-D-glucan chain to a primary hydroxy group in a similar glucan chain.</text>
        <dbReference type="EC" id="2.4.1.18"/>
    </reaction>
</comment>
<dbReference type="Pfam" id="PF00128">
    <property type="entry name" value="Alpha-amylase"/>
    <property type="match status" value="1"/>
</dbReference>
<dbReference type="CDD" id="cd11322">
    <property type="entry name" value="AmyAc_Glg_BE"/>
    <property type="match status" value="1"/>
</dbReference>
<dbReference type="Gene3D" id="2.60.40.10">
    <property type="entry name" value="Immunoglobulins"/>
    <property type="match status" value="2"/>
</dbReference>
<dbReference type="EMBL" id="JACRDE010000531">
    <property type="protein sequence ID" value="MBI5251851.1"/>
    <property type="molecule type" value="Genomic_DNA"/>
</dbReference>
<keyword evidence="8 10" id="KW-0320">Glycogen biosynthesis</keyword>
<evidence type="ECO:0000256" key="6">
    <source>
        <dbReference type="ARBA" id="ARBA00022676"/>
    </source>
</evidence>
<dbReference type="Pfam" id="PF02922">
    <property type="entry name" value="CBM_48"/>
    <property type="match status" value="1"/>
</dbReference>
<evidence type="ECO:0000313" key="14">
    <source>
        <dbReference type="Proteomes" id="UP000807825"/>
    </source>
</evidence>
<dbReference type="InterPro" id="IPR037439">
    <property type="entry name" value="Branching_enzy"/>
</dbReference>
<dbReference type="CDD" id="cd02855">
    <property type="entry name" value="E_set_GBE_prok_N"/>
    <property type="match status" value="1"/>
</dbReference>
<keyword evidence="6 10" id="KW-0328">Glycosyltransferase</keyword>
<dbReference type="InterPro" id="IPR006407">
    <property type="entry name" value="GlgB"/>
</dbReference>
<dbReference type="GO" id="GO:0005829">
    <property type="term" value="C:cytosol"/>
    <property type="evidence" value="ECO:0007669"/>
    <property type="project" value="TreeGrafter"/>
</dbReference>
<dbReference type="GO" id="GO:0043169">
    <property type="term" value="F:cation binding"/>
    <property type="evidence" value="ECO:0007669"/>
    <property type="project" value="InterPro"/>
</dbReference>
<evidence type="ECO:0000256" key="10">
    <source>
        <dbReference type="HAMAP-Rule" id="MF_00685"/>
    </source>
</evidence>
<protein>
    <recommendedName>
        <fullName evidence="10">1,4-alpha-glucan branching enzyme GlgB</fullName>
        <ecNumber evidence="10">2.4.1.18</ecNumber>
    </recommendedName>
    <alternativeName>
        <fullName evidence="10">1,4-alpha-D-glucan:1,4-alpha-D-glucan 6-glucosyl-transferase</fullName>
    </alternativeName>
    <alternativeName>
        <fullName evidence="10">Alpha-(1-&gt;4)-glucan branching enzyme</fullName>
    </alternativeName>
    <alternativeName>
        <fullName evidence="10">Glycogen branching enzyme</fullName>
        <shortName evidence="10">BE</shortName>
    </alternativeName>
</protein>
<dbReference type="GO" id="GO:0004553">
    <property type="term" value="F:hydrolase activity, hydrolyzing O-glycosyl compounds"/>
    <property type="evidence" value="ECO:0007669"/>
    <property type="project" value="InterPro"/>
</dbReference>
<keyword evidence="9 10" id="KW-0119">Carbohydrate metabolism</keyword>
<dbReference type="InterPro" id="IPR006048">
    <property type="entry name" value="A-amylase/branching_C"/>
</dbReference>
<dbReference type="InterPro" id="IPR004193">
    <property type="entry name" value="Glyco_hydro_13_N"/>
</dbReference>
<feature type="domain" description="Glycosyl hydrolase family 13 catalytic" evidence="12">
    <location>
        <begin position="272"/>
        <end position="614"/>
    </location>
</feature>
<comment type="function">
    <text evidence="2 10">Catalyzes the formation of the alpha-1,6-glucosidic linkages in glycogen by scission of a 1,4-alpha-linked oligosaccharide from growing alpha-1,4-glucan chains and the subsequent attachment of the oligosaccharide to the alpha-1,6 position.</text>
</comment>
<feature type="active site" description="Nucleophile" evidence="10 11">
    <location>
        <position position="423"/>
    </location>
</feature>
<dbReference type="Gene3D" id="3.20.20.80">
    <property type="entry name" value="Glycosidases"/>
    <property type="match status" value="1"/>
</dbReference>
<dbReference type="SMART" id="SM00642">
    <property type="entry name" value="Aamy"/>
    <property type="match status" value="1"/>
</dbReference>
<comment type="subunit">
    <text evidence="10">Monomer.</text>
</comment>
<keyword evidence="7 10" id="KW-0808">Transferase</keyword>
<name>A0A9D6Z890_9BACT</name>
<sequence>MVAKEIAYSKELLLGIAPNDINRILGIEHSDPHCVLGAHPANLKGQDGSIIRAFHPDASAAEIIIGKDRIPMKASEARGLFWCFLPGIKPPVVYRECFQFPDGAEYETDTPYRFMPTLGEQDVYYFAEGKHYNLYEKLGAHVREIDGAKGVSFAVWAPNAKRVSVVGDFNGWDGRLHPMRVMGASGVWELFIPGLDQGGFYKYEIKTSEGHLRTKTDPYAFFMELRPGTASVVWNVDSYEWDDHDWLTERKTRDLVASPMNIYEVHPGSWLRFAEEGNRWATYREMAPALAEHMKQYGFTHVELMPIMEHPFDASWGYQVTGYFAPTSRFGTPDDFKFFVDFLHQHGIGIILDWVPAHFPRDDWSLRLFDGTALYEHADPRQGEHRDWGTLIFNYGRNEVRNFLVGNALFWLDKYHIDGLRVDAVASMLYLDYSRDEGEWIPNEFGGNENIPAIEFIKEFNSVVYGRFPGCFTVAEESTAWTGVTTPTYLGGLGFGFKWDMGWMHDTLKYFSKESIHRSFHHNDLTFSMMYAYSENFILPLSHDEVVYGKGSLLRKMPGDDWQKFANLRLLLAYMFTHTGKKLLMAGAELATWNEWDHESTLERHLLQYSVHDEVSRFLSDLGRLYIEDSALWKWDGKHEGFTWIDCNDYLSSVLAYIRRGPEGYLVCVLNFTPVVREDYRVGVPEPGDYREIINSDSRFYGGSDLGNAGLIRTRPGARHGYDQYLSLKLPPLACLILKKV</sequence>
<dbReference type="InterPro" id="IPR014756">
    <property type="entry name" value="Ig_E-set"/>
</dbReference>
<dbReference type="Pfam" id="PF22019">
    <property type="entry name" value="GlgB_N"/>
    <property type="match status" value="1"/>
</dbReference>
<evidence type="ECO:0000256" key="7">
    <source>
        <dbReference type="ARBA" id="ARBA00022679"/>
    </source>
</evidence>
<dbReference type="Proteomes" id="UP000807825">
    <property type="component" value="Unassembled WGS sequence"/>
</dbReference>
<dbReference type="InterPro" id="IPR054169">
    <property type="entry name" value="GlgB_N"/>
</dbReference>
<dbReference type="InterPro" id="IPR013783">
    <property type="entry name" value="Ig-like_fold"/>
</dbReference>
<dbReference type="InterPro" id="IPR017853">
    <property type="entry name" value="GH"/>
</dbReference>
<evidence type="ECO:0000256" key="5">
    <source>
        <dbReference type="ARBA" id="ARBA00022600"/>
    </source>
</evidence>
<dbReference type="GO" id="GO:0005978">
    <property type="term" value="P:glycogen biosynthetic process"/>
    <property type="evidence" value="ECO:0007669"/>
    <property type="project" value="UniProtKB-UniRule"/>
</dbReference>
<evidence type="ECO:0000256" key="9">
    <source>
        <dbReference type="ARBA" id="ARBA00023277"/>
    </source>
</evidence>
<comment type="caution">
    <text evidence="13">The sequence shown here is derived from an EMBL/GenBank/DDBJ whole genome shotgun (WGS) entry which is preliminary data.</text>
</comment>
<dbReference type="PANTHER" id="PTHR43651:SF3">
    <property type="entry name" value="1,4-ALPHA-GLUCAN-BRANCHING ENZYME"/>
    <property type="match status" value="1"/>
</dbReference>
<dbReference type="SUPFAM" id="SSF51011">
    <property type="entry name" value="Glycosyl hydrolase domain"/>
    <property type="match status" value="1"/>
</dbReference>
<dbReference type="InterPro" id="IPR044143">
    <property type="entry name" value="GlgB_N_E_set_prok"/>
</dbReference>
<dbReference type="InterPro" id="IPR013780">
    <property type="entry name" value="Glyco_hydro_b"/>
</dbReference>
<proteinExistence type="inferred from homology"/>
<dbReference type="PANTHER" id="PTHR43651">
    <property type="entry name" value="1,4-ALPHA-GLUCAN-BRANCHING ENZYME"/>
    <property type="match status" value="1"/>
</dbReference>
<evidence type="ECO:0000256" key="3">
    <source>
        <dbReference type="ARBA" id="ARBA00004964"/>
    </source>
</evidence>
<evidence type="ECO:0000256" key="8">
    <source>
        <dbReference type="ARBA" id="ARBA00023056"/>
    </source>
</evidence>
<dbReference type="GO" id="GO:0003844">
    <property type="term" value="F:1,4-alpha-glucan branching enzyme activity"/>
    <property type="evidence" value="ECO:0007669"/>
    <property type="project" value="UniProtKB-UniRule"/>
</dbReference>
<dbReference type="NCBIfam" id="TIGR01515">
    <property type="entry name" value="branching_enzym"/>
    <property type="match status" value="1"/>
</dbReference>
<dbReference type="FunFam" id="3.20.20.80:FF:000003">
    <property type="entry name" value="1,4-alpha-glucan branching enzyme GlgB"/>
    <property type="match status" value="1"/>
</dbReference>
<comment type="pathway">
    <text evidence="3 10">Glycan biosynthesis; glycogen biosynthesis.</text>
</comment>
<evidence type="ECO:0000259" key="12">
    <source>
        <dbReference type="SMART" id="SM00642"/>
    </source>
</evidence>
<dbReference type="SUPFAM" id="SSF81296">
    <property type="entry name" value="E set domains"/>
    <property type="match status" value="2"/>
</dbReference>